<evidence type="ECO:0000313" key="2">
    <source>
        <dbReference type="Proteomes" id="UP000225023"/>
    </source>
</evidence>
<dbReference type="Proteomes" id="UP000225023">
    <property type="component" value="Segment"/>
</dbReference>
<accession>A0A1L5C040</accession>
<reference evidence="2" key="1">
    <citation type="journal article" date="2017" name="Genes (Basel)">
        <title>Genome Analysis of a Novel Broad Host Range Proteobacteria Phage Isolated from a Bioreactor Treating Industrial Wastewater.</title>
        <authorList>
            <person name="de Leeuw M."/>
            <person name="Baron M."/>
            <person name="Brenner A."/>
            <person name="Kushmaro A."/>
        </authorList>
    </citation>
    <scope>NUCLEOTIDE SEQUENCE [LARGE SCALE GENOMIC DNA]</scope>
</reference>
<dbReference type="EMBL" id="KX660669">
    <property type="protein sequence ID" value="APL99473.1"/>
    <property type="molecule type" value="Genomic_DNA"/>
</dbReference>
<protein>
    <submittedName>
        <fullName evidence="1">Uncharacterized protein</fullName>
    </submittedName>
</protein>
<keyword evidence="2" id="KW-1185">Reference proteome</keyword>
<gene>
    <name evidence="1" type="ORF">BB738_0150</name>
</gene>
<organism evidence="1 2">
    <name type="scientific">Aquamicrobium phage P14</name>
    <dbReference type="NCBI Taxonomy" id="1927013"/>
    <lineage>
        <taxon>Viruses</taxon>
        <taxon>Duplodnaviria</taxon>
        <taxon>Heunggongvirae</taxon>
        <taxon>Uroviricota</taxon>
        <taxon>Caudoviricetes</taxon>
        <taxon>Autographivirales</taxon>
        <taxon>Autonotataviridae</taxon>
        <taxon>Aqualcavirus</taxon>
        <taxon>Aqualcavirus P14</taxon>
    </lineage>
</organism>
<evidence type="ECO:0000313" key="1">
    <source>
        <dbReference type="EMBL" id="APL99473.1"/>
    </source>
</evidence>
<proteinExistence type="predicted"/>
<name>A0A1L5C040_9CAUD</name>
<sequence>MQAKELKKFDLRFSRSIYIPVAKGVMGTVRDQQEREAFIAALVDVAGGVTITPCNGYWNGQHAVMHERVEKLTVWFGTKAQRREVSALFLDYTKHLLNTGEEAVFREWSSGSQSGALVYSEGDDE</sequence>